<protein>
    <submittedName>
        <fullName evidence="1">Uncharacterized protein</fullName>
    </submittedName>
</protein>
<dbReference type="Proteomes" id="UP000016931">
    <property type="component" value="Unassembled WGS sequence"/>
</dbReference>
<reference evidence="1 2" key="1">
    <citation type="journal article" date="2012" name="PLoS Pathog.">
        <title>Diverse lifestyles and strategies of plant pathogenesis encoded in the genomes of eighteen Dothideomycetes fungi.</title>
        <authorList>
            <person name="Ohm R.A."/>
            <person name="Feau N."/>
            <person name="Henrissat B."/>
            <person name="Schoch C.L."/>
            <person name="Horwitz B.A."/>
            <person name="Barry K.W."/>
            <person name="Condon B.J."/>
            <person name="Copeland A.C."/>
            <person name="Dhillon B."/>
            <person name="Glaser F."/>
            <person name="Hesse C.N."/>
            <person name="Kosti I."/>
            <person name="LaButti K."/>
            <person name="Lindquist E.A."/>
            <person name="Lucas S."/>
            <person name="Salamov A.A."/>
            <person name="Bradshaw R.E."/>
            <person name="Ciuffetti L."/>
            <person name="Hamelin R.C."/>
            <person name="Kema G.H.J."/>
            <person name="Lawrence C."/>
            <person name="Scott J.A."/>
            <person name="Spatafora J.W."/>
            <person name="Turgeon B.G."/>
            <person name="de Wit P.J.G.M."/>
            <person name="Zhong S."/>
            <person name="Goodwin S.B."/>
            <person name="Grigoriev I.V."/>
        </authorList>
    </citation>
    <scope>NUCLEOTIDE SEQUENCE [LARGE SCALE GENOMIC DNA]</scope>
    <source>
        <strain evidence="1 2">SO2202</strain>
    </source>
</reference>
<proteinExistence type="predicted"/>
<evidence type="ECO:0000313" key="2">
    <source>
        <dbReference type="Proteomes" id="UP000016931"/>
    </source>
</evidence>
<dbReference type="EMBL" id="KB456260">
    <property type="protein sequence ID" value="EMF16450.1"/>
    <property type="molecule type" value="Genomic_DNA"/>
</dbReference>
<gene>
    <name evidence="1" type="ORF">SEPMUDRAFT_145693</name>
</gene>
<name>N1QGZ2_SPHMS</name>
<dbReference type="AlphaFoldDB" id="N1QGZ2"/>
<evidence type="ECO:0000313" key="1">
    <source>
        <dbReference type="EMBL" id="EMF16450.1"/>
    </source>
</evidence>
<organism evidence="1 2">
    <name type="scientific">Sphaerulina musiva (strain SO2202)</name>
    <name type="common">Poplar stem canker fungus</name>
    <name type="synonym">Septoria musiva</name>
    <dbReference type="NCBI Taxonomy" id="692275"/>
    <lineage>
        <taxon>Eukaryota</taxon>
        <taxon>Fungi</taxon>
        <taxon>Dikarya</taxon>
        <taxon>Ascomycota</taxon>
        <taxon>Pezizomycotina</taxon>
        <taxon>Dothideomycetes</taxon>
        <taxon>Dothideomycetidae</taxon>
        <taxon>Mycosphaerellales</taxon>
        <taxon>Mycosphaerellaceae</taxon>
        <taxon>Sphaerulina</taxon>
    </lineage>
</organism>
<sequence>YLNLPSERHIHTHTHTYIYTLSQLLHHLHHDRRDSLILDTSTTPHTSTQFKSYLHIPHYGSTRKSQTSRFLQLLLPRRAKPFILFFFCIIIEGIKQNF</sequence>
<dbReference type="RefSeq" id="XP_016764571.1">
    <property type="nucleotide sequence ID" value="XM_016903206.1"/>
</dbReference>
<feature type="non-terminal residue" evidence="1">
    <location>
        <position position="1"/>
    </location>
</feature>
<keyword evidence="2" id="KW-1185">Reference proteome</keyword>
<dbReference type="HOGENOM" id="CLU_2339330_0_0_1"/>
<accession>N1QGZ2</accession>
<dbReference type="GeneID" id="27900343"/>